<evidence type="ECO:0000313" key="11">
    <source>
        <dbReference type="EMBL" id="TGE03786.1"/>
    </source>
</evidence>
<evidence type="ECO:0000256" key="5">
    <source>
        <dbReference type="ARBA" id="ARBA00023015"/>
    </source>
</evidence>
<dbReference type="InterPro" id="IPR029016">
    <property type="entry name" value="GAF-like_dom_sf"/>
</dbReference>
<dbReference type="Gene3D" id="3.30.450.40">
    <property type="match status" value="2"/>
</dbReference>
<gene>
    <name evidence="11" type="ORF">EU556_24565</name>
</gene>
<dbReference type="InterPro" id="IPR003018">
    <property type="entry name" value="GAF"/>
</dbReference>
<dbReference type="SUPFAM" id="SSF52172">
    <property type="entry name" value="CheY-like"/>
    <property type="match status" value="1"/>
</dbReference>
<dbReference type="SUPFAM" id="SSF52540">
    <property type="entry name" value="P-loop containing nucleoside triphosphate hydrolases"/>
    <property type="match status" value="1"/>
</dbReference>
<dbReference type="PROSITE" id="PS00688">
    <property type="entry name" value="SIGMA54_INTERACT_3"/>
    <property type="match status" value="1"/>
</dbReference>
<protein>
    <submittedName>
        <fullName evidence="11">Response regulator</fullName>
    </submittedName>
</protein>
<keyword evidence="3" id="KW-0418">Kinase</keyword>
<dbReference type="SMART" id="SM00448">
    <property type="entry name" value="REC"/>
    <property type="match status" value="1"/>
</dbReference>
<dbReference type="Pfam" id="PF00072">
    <property type="entry name" value="Response_reg"/>
    <property type="match status" value="1"/>
</dbReference>
<dbReference type="FunFam" id="3.40.50.300:FF:000006">
    <property type="entry name" value="DNA-binding transcriptional regulator NtrC"/>
    <property type="match status" value="1"/>
</dbReference>
<dbReference type="PROSITE" id="PS50045">
    <property type="entry name" value="SIGMA54_INTERACT_4"/>
    <property type="match status" value="1"/>
</dbReference>
<dbReference type="Proteomes" id="UP000298337">
    <property type="component" value="Unassembled WGS sequence"/>
</dbReference>
<evidence type="ECO:0000256" key="6">
    <source>
        <dbReference type="ARBA" id="ARBA00023125"/>
    </source>
</evidence>
<dbReference type="InterPro" id="IPR027417">
    <property type="entry name" value="P-loop_NTPase"/>
</dbReference>
<dbReference type="AlphaFoldDB" id="A0A4Z0P065"/>
<dbReference type="Gene3D" id="3.40.50.2300">
    <property type="match status" value="1"/>
</dbReference>
<dbReference type="InterPro" id="IPR025662">
    <property type="entry name" value="Sigma_54_int_dom_ATP-bd_1"/>
</dbReference>
<dbReference type="CDD" id="cd17534">
    <property type="entry name" value="REC_DC-like"/>
    <property type="match status" value="1"/>
</dbReference>
<dbReference type="Gene3D" id="1.10.10.60">
    <property type="entry name" value="Homeodomain-like"/>
    <property type="match status" value="1"/>
</dbReference>
<evidence type="ECO:0000259" key="10">
    <source>
        <dbReference type="PROSITE" id="PS50110"/>
    </source>
</evidence>
<feature type="domain" description="Response regulatory" evidence="10">
    <location>
        <begin position="11"/>
        <end position="125"/>
    </location>
</feature>
<organism evidence="11 12">
    <name type="scientific">Hymenobacter fodinae</name>
    <dbReference type="NCBI Taxonomy" id="2510796"/>
    <lineage>
        <taxon>Bacteria</taxon>
        <taxon>Pseudomonadati</taxon>
        <taxon>Bacteroidota</taxon>
        <taxon>Cytophagia</taxon>
        <taxon>Cytophagales</taxon>
        <taxon>Hymenobacteraceae</taxon>
        <taxon>Hymenobacter</taxon>
    </lineage>
</organism>
<keyword evidence="12" id="KW-1185">Reference proteome</keyword>
<dbReference type="GO" id="GO:0003677">
    <property type="term" value="F:DNA binding"/>
    <property type="evidence" value="ECO:0007669"/>
    <property type="project" value="UniProtKB-KW"/>
</dbReference>
<dbReference type="InterPro" id="IPR025944">
    <property type="entry name" value="Sigma_54_int_dom_CS"/>
</dbReference>
<dbReference type="PROSITE" id="PS00675">
    <property type="entry name" value="SIGMA54_INTERACT_1"/>
    <property type="match status" value="1"/>
</dbReference>
<name>A0A4Z0P065_9BACT</name>
<dbReference type="InterPro" id="IPR002078">
    <property type="entry name" value="Sigma_54_int"/>
</dbReference>
<dbReference type="Pfam" id="PF25601">
    <property type="entry name" value="AAA_lid_14"/>
    <property type="match status" value="1"/>
</dbReference>
<dbReference type="SUPFAM" id="SSF55781">
    <property type="entry name" value="GAF domain-like"/>
    <property type="match status" value="3"/>
</dbReference>
<dbReference type="SMART" id="SM00382">
    <property type="entry name" value="AAA"/>
    <property type="match status" value="1"/>
</dbReference>
<dbReference type="GO" id="GO:0000160">
    <property type="term" value="P:phosphorelay signal transduction system"/>
    <property type="evidence" value="ECO:0007669"/>
    <property type="project" value="InterPro"/>
</dbReference>
<evidence type="ECO:0000256" key="4">
    <source>
        <dbReference type="ARBA" id="ARBA00022840"/>
    </source>
</evidence>
<dbReference type="PROSITE" id="PS50110">
    <property type="entry name" value="RESPONSE_REGULATORY"/>
    <property type="match status" value="1"/>
</dbReference>
<keyword evidence="7" id="KW-0804">Transcription</keyword>
<evidence type="ECO:0000256" key="8">
    <source>
        <dbReference type="PROSITE-ProRule" id="PRU00169"/>
    </source>
</evidence>
<feature type="modified residue" description="4-aspartylphosphate" evidence="8">
    <location>
        <position position="61"/>
    </location>
</feature>
<dbReference type="GO" id="GO:0016301">
    <property type="term" value="F:kinase activity"/>
    <property type="evidence" value="ECO:0007669"/>
    <property type="project" value="UniProtKB-KW"/>
</dbReference>
<keyword evidence="2" id="KW-0547">Nucleotide-binding</keyword>
<sequence>MLSPTAPTPALALIVEDEFLIANDLAGILENAGYQVLGLAESGAEARALVAEARPTVVLLDIFLKGSETGIELAHWLKQQDIPFVFLSANLTDDVLETAKVTEPYGFLNKPFRERDVLAALEIARYRHAHSQEAQLRQQQQTQMAVNDALVTLHDRQQLCQAIATQLDQLVPFELFNLCISLPEDQASYWMMLRKADSGTFERVHLPELLGPNTPPALLERLKQPITTLLADQQGIFAGAAFEALGEQYPTAQAIRTTFGIQAMALFPVVLKQRSFISLQLGSKTQRFTADDYAAIGLVIPQIALALDNLLAYEKIEIRERFKAAELTVAGTFRNGRDIAEIAPKVALALNGLLPIDLLSFYRVGKVLGTAHVMDATVIKQQGQFRLVATEDLLPDKASWQEWEQTTAAMEPWLLQPTLNVGEAAAQVSERNWVTRYYRDWLQLKSSMYVPIALKDQPVAVLVVASRVAYAFTAKDLQMLQELANQLALALENLLAYERIRLLSEQLEQEKTYLSEEIKFNHNFEEIIGTSSALLAVLRGVEQVAPTDATVLLLGETGTGKELIARAIHNRSGRRTRTMVKVNCAALPPQLMESELFGHEKGSYTGATERRVGKFELAHGSTIFLDEMGELPLELQAKLLRVLQEKELERIGGKGPIKVDVRIIAATNRNLAEEVAAGRFRADLYYRLNVFPLVLPALRERRADLRPLATHFLHKFSTKLGKPFTSIANPSLQQIEQYHWPGNIRELENVLERAAILSTPPVLLLAEPLVPAAPLPSPIRPMQDTMRDTILEALAQTNYRIRGPRGAAVLLGVKATTLEARMKKLGIPSGKESRVKE</sequence>
<dbReference type="PANTHER" id="PTHR32071:SF123">
    <property type="entry name" value="DNA-BINDING TRANSCRIPTIONAL ACTIVATOR HYFR-RELATED"/>
    <property type="match status" value="1"/>
</dbReference>
<dbReference type="GO" id="GO:0006355">
    <property type="term" value="P:regulation of DNA-templated transcription"/>
    <property type="evidence" value="ECO:0007669"/>
    <property type="project" value="InterPro"/>
</dbReference>
<evidence type="ECO:0000259" key="9">
    <source>
        <dbReference type="PROSITE" id="PS50045"/>
    </source>
</evidence>
<dbReference type="RefSeq" id="WP_135436886.1">
    <property type="nucleotide sequence ID" value="NZ_SRLA01000007.1"/>
</dbReference>
<feature type="domain" description="Sigma-54 factor interaction" evidence="9">
    <location>
        <begin position="527"/>
        <end position="756"/>
    </location>
</feature>
<dbReference type="InterPro" id="IPR058031">
    <property type="entry name" value="AAA_lid_NorR"/>
</dbReference>
<evidence type="ECO:0000256" key="1">
    <source>
        <dbReference type="ARBA" id="ARBA00022679"/>
    </source>
</evidence>
<dbReference type="InterPro" id="IPR003593">
    <property type="entry name" value="AAA+_ATPase"/>
</dbReference>
<reference evidence="11 12" key="1">
    <citation type="submission" date="2019-04" db="EMBL/GenBank/DDBJ databases">
        <authorList>
            <person name="Feng G."/>
            <person name="Zhang J."/>
            <person name="Zhu H."/>
        </authorList>
    </citation>
    <scope>NUCLEOTIDE SEQUENCE [LARGE SCALE GENOMIC DNA]</scope>
    <source>
        <strain evidence="11 12">92R-1</strain>
    </source>
</reference>
<dbReference type="Pfam" id="PF00158">
    <property type="entry name" value="Sigma54_activat"/>
    <property type="match status" value="1"/>
</dbReference>
<dbReference type="PANTHER" id="PTHR32071">
    <property type="entry name" value="TRANSCRIPTIONAL REGULATORY PROTEIN"/>
    <property type="match status" value="1"/>
</dbReference>
<dbReference type="Gene3D" id="3.40.50.300">
    <property type="entry name" value="P-loop containing nucleotide triphosphate hydrolases"/>
    <property type="match status" value="1"/>
</dbReference>
<keyword evidence="1" id="KW-0808">Transferase</keyword>
<dbReference type="OrthoDB" id="9782110at2"/>
<keyword evidence="5" id="KW-0805">Transcription regulation</keyword>
<keyword evidence="6" id="KW-0238">DNA-binding</keyword>
<keyword evidence="4" id="KW-0067">ATP-binding</keyword>
<evidence type="ECO:0000256" key="2">
    <source>
        <dbReference type="ARBA" id="ARBA00022741"/>
    </source>
</evidence>
<evidence type="ECO:0000313" key="12">
    <source>
        <dbReference type="Proteomes" id="UP000298337"/>
    </source>
</evidence>
<keyword evidence="8" id="KW-0597">Phosphoprotein</keyword>
<dbReference type="GO" id="GO:0005524">
    <property type="term" value="F:ATP binding"/>
    <property type="evidence" value="ECO:0007669"/>
    <property type="project" value="UniProtKB-KW"/>
</dbReference>
<dbReference type="CDD" id="cd00009">
    <property type="entry name" value="AAA"/>
    <property type="match status" value="1"/>
</dbReference>
<evidence type="ECO:0000256" key="3">
    <source>
        <dbReference type="ARBA" id="ARBA00022777"/>
    </source>
</evidence>
<dbReference type="InterPro" id="IPR001789">
    <property type="entry name" value="Sig_transdc_resp-reg_receiver"/>
</dbReference>
<evidence type="ECO:0000256" key="7">
    <source>
        <dbReference type="ARBA" id="ARBA00023163"/>
    </source>
</evidence>
<accession>A0A4Z0P065</accession>
<dbReference type="InterPro" id="IPR011006">
    <property type="entry name" value="CheY-like_superfamily"/>
</dbReference>
<dbReference type="EMBL" id="SRLA01000007">
    <property type="protein sequence ID" value="TGE03786.1"/>
    <property type="molecule type" value="Genomic_DNA"/>
</dbReference>
<proteinExistence type="predicted"/>
<dbReference type="Gene3D" id="1.10.8.60">
    <property type="match status" value="1"/>
</dbReference>
<dbReference type="Pfam" id="PF13492">
    <property type="entry name" value="GAF_3"/>
    <property type="match status" value="1"/>
</dbReference>
<dbReference type="SMART" id="SM00065">
    <property type="entry name" value="GAF"/>
    <property type="match status" value="2"/>
</dbReference>
<comment type="caution">
    <text evidence="11">The sequence shown here is derived from an EMBL/GenBank/DDBJ whole genome shotgun (WGS) entry which is preliminary data.</text>
</comment>